<evidence type="ECO:0000313" key="1">
    <source>
        <dbReference type="EMBL" id="MFC4058805.1"/>
    </source>
</evidence>
<keyword evidence="2" id="KW-1185">Reference proteome</keyword>
<reference evidence="2" key="1">
    <citation type="journal article" date="2019" name="Int. J. Syst. Evol. Microbiol.">
        <title>The Global Catalogue of Microorganisms (GCM) 10K type strain sequencing project: providing services to taxonomists for standard genome sequencing and annotation.</title>
        <authorList>
            <consortium name="The Broad Institute Genomics Platform"/>
            <consortium name="The Broad Institute Genome Sequencing Center for Infectious Disease"/>
            <person name="Wu L."/>
            <person name="Ma J."/>
        </authorList>
    </citation>
    <scope>NUCLEOTIDE SEQUENCE [LARGE SCALE GENOMIC DNA]</scope>
    <source>
        <strain evidence="2">TBRC 4489</strain>
    </source>
</reference>
<gene>
    <name evidence="1" type="ORF">ACFOWE_10895</name>
</gene>
<accession>A0ABV8I4H2</accession>
<sequence>MHQSGHSRAQSMHTVQFSSTSAITPLLRAGRSGLTSGYCWVTDRLSMCRRVIVSPFASPTPGIRAT</sequence>
<protein>
    <submittedName>
        <fullName evidence="1">Uncharacterized protein</fullName>
    </submittedName>
</protein>
<dbReference type="EMBL" id="JBHSBM010000013">
    <property type="protein sequence ID" value="MFC4058805.1"/>
    <property type="molecule type" value="Genomic_DNA"/>
</dbReference>
<proteinExistence type="predicted"/>
<dbReference type="RefSeq" id="WP_377287136.1">
    <property type="nucleotide sequence ID" value="NZ_JBHSBM010000013.1"/>
</dbReference>
<dbReference type="Proteomes" id="UP001595850">
    <property type="component" value="Unassembled WGS sequence"/>
</dbReference>
<comment type="caution">
    <text evidence="1">The sequence shown here is derived from an EMBL/GenBank/DDBJ whole genome shotgun (WGS) entry which is preliminary data.</text>
</comment>
<organism evidence="1 2">
    <name type="scientific">Planomonospora corallina</name>
    <dbReference type="NCBI Taxonomy" id="1806052"/>
    <lineage>
        <taxon>Bacteria</taxon>
        <taxon>Bacillati</taxon>
        <taxon>Actinomycetota</taxon>
        <taxon>Actinomycetes</taxon>
        <taxon>Streptosporangiales</taxon>
        <taxon>Streptosporangiaceae</taxon>
        <taxon>Planomonospora</taxon>
    </lineage>
</organism>
<evidence type="ECO:0000313" key="2">
    <source>
        <dbReference type="Proteomes" id="UP001595850"/>
    </source>
</evidence>
<name>A0ABV8I4H2_9ACTN</name>